<accession>A0A212IXZ7</accession>
<dbReference type="RefSeq" id="WP_296938412.1">
    <property type="nucleotide sequence ID" value="NZ_LT599032.1"/>
</dbReference>
<reference evidence="1" key="1">
    <citation type="submission" date="2016-04" db="EMBL/GenBank/DDBJ databases">
        <authorList>
            <person name="Evans L.H."/>
            <person name="Alamgir A."/>
            <person name="Owens N."/>
            <person name="Weber N.D."/>
            <person name="Virtaneva K."/>
            <person name="Barbian K."/>
            <person name="Babar A."/>
            <person name="Rosenke K."/>
        </authorList>
    </citation>
    <scope>NUCLEOTIDE SEQUENCE</scope>
    <source>
        <strain evidence="1">86-1</strain>
    </source>
</reference>
<proteinExistence type="predicted"/>
<dbReference type="AlphaFoldDB" id="A0A212IXZ7"/>
<sequence>MKWYDQRMRTLENMMDYQARIYYGAELTPEQKKQRVEAQKRAENLRELLFGSVQEEMTKHFELINDRIQKSIKVGGSAVFIYPYTNHVINTAHTMEEYFRLASDNGNAIIVYNRPDGTFIPNNEPIRE</sequence>
<dbReference type="EMBL" id="FLUM01000001">
    <property type="protein sequence ID" value="SBV92086.1"/>
    <property type="molecule type" value="Genomic_DNA"/>
</dbReference>
<gene>
    <name evidence="1" type="ORF">KL86DYS1_10515</name>
</gene>
<name>A0A212IXZ7_9BACT</name>
<evidence type="ECO:0000313" key="1">
    <source>
        <dbReference type="EMBL" id="SBV92086.1"/>
    </source>
</evidence>
<protein>
    <submittedName>
        <fullName evidence="1">Uncharacterized protein</fullName>
    </submittedName>
</protein>
<organism evidence="1">
    <name type="scientific">uncultured Dysgonomonas sp</name>
    <dbReference type="NCBI Taxonomy" id="206096"/>
    <lineage>
        <taxon>Bacteria</taxon>
        <taxon>Pseudomonadati</taxon>
        <taxon>Bacteroidota</taxon>
        <taxon>Bacteroidia</taxon>
        <taxon>Bacteroidales</taxon>
        <taxon>Dysgonomonadaceae</taxon>
        <taxon>Dysgonomonas</taxon>
        <taxon>environmental samples</taxon>
    </lineage>
</organism>